<reference evidence="1" key="2">
    <citation type="submission" date="2020-02" db="EMBL/GenBank/DDBJ databases">
        <authorList>
            <consortium name="NCBI Pathogen Detection Project"/>
        </authorList>
    </citation>
    <scope>NUCLEOTIDE SEQUENCE</scope>
    <source>
        <strain evidence="1">MA.CK_00/00001968</strain>
    </source>
</reference>
<dbReference type="SUPFAM" id="SSF55961">
    <property type="entry name" value="Bet v1-like"/>
    <property type="match status" value="1"/>
</dbReference>
<protein>
    <recommendedName>
        <fullName evidence="2">Polyketide cyclase</fullName>
    </recommendedName>
</protein>
<comment type="caution">
    <text evidence="1">The sequence shown here is derived from an EMBL/GenBank/DDBJ whole genome shotgun (WGS) entry which is preliminary data.</text>
</comment>
<dbReference type="Gene3D" id="3.30.530.20">
    <property type="match status" value="1"/>
</dbReference>
<evidence type="ECO:0008006" key="2">
    <source>
        <dbReference type="Google" id="ProtNLM"/>
    </source>
</evidence>
<accession>A0A743P358</accession>
<dbReference type="Pfam" id="PF10604">
    <property type="entry name" value="Polyketide_cyc2"/>
    <property type="match status" value="1"/>
</dbReference>
<name>A0A743P358_SALER</name>
<organism evidence="1">
    <name type="scientific">Salmonella enterica</name>
    <name type="common">Salmonella choleraesuis</name>
    <dbReference type="NCBI Taxonomy" id="28901"/>
    <lineage>
        <taxon>Bacteria</taxon>
        <taxon>Pseudomonadati</taxon>
        <taxon>Pseudomonadota</taxon>
        <taxon>Gammaproteobacteria</taxon>
        <taxon>Enterobacterales</taxon>
        <taxon>Enterobacteriaceae</taxon>
        <taxon>Salmonella</taxon>
    </lineage>
</organism>
<gene>
    <name evidence="1" type="ORF">G9F27_004361</name>
</gene>
<dbReference type="InterPro" id="IPR019587">
    <property type="entry name" value="Polyketide_cyclase/dehydratase"/>
</dbReference>
<dbReference type="InterPro" id="IPR023393">
    <property type="entry name" value="START-like_dom_sf"/>
</dbReference>
<reference evidence="1" key="1">
    <citation type="journal article" date="2018" name="Genome Biol.">
        <title>SKESA: strategic k-mer extension for scrupulous assemblies.</title>
        <authorList>
            <person name="Souvorov A."/>
            <person name="Agarwala R."/>
            <person name="Lipman D.J."/>
        </authorList>
    </citation>
    <scope>NUCLEOTIDE SEQUENCE</scope>
    <source>
        <strain evidence="1">MA.CK_00/00001968</strain>
    </source>
</reference>
<dbReference type="EMBL" id="DAAUQX010000052">
    <property type="protein sequence ID" value="HAF2130092.1"/>
    <property type="molecule type" value="Genomic_DNA"/>
</dbReference>
<sequence>MFTWTYSEQVTTQATPEQIWDMWLDAASWPCWDRELEWVCLEGEFAVGTVGRMKPVSGPGVTFSLSEVVPLRFFSSVAQLPLTRLVFSHEYLSPQESDGAAKIHHSVTMKGLLAPLFGRLIGGKIKKHLRQAMQELSQRALTGDKTSGLTGFAE</sequence>
<proteinExistence type="predicted"/>
<dbReference type="AlphaFoldDB" id="A0A743P358"/>
<evidence type="ECO:0000313" key="1">
    <source>
        <dbReference type="EMBL" id="HAF2130092.1"/>
    </source>
</evidence>